<evidence type="ECO:0000313" key="2">
    <source>
        <dbReference type="EMBL" id="ERK60329.1"/>
    </source>
</evidence>
<proteinExistence type="predicted"/>
<evidence type="ECO:0000256" key="1">
    <source>
        <dbReference type="SAM" id="MobiDB-lite"/>
    </source>
</evidence>
<name>U2QVT1_9ACTN</name>
<keyword evidence="3" id="KW-1185">Reference proteome</keyword>
<dbReference type="Proteomes" id="UP000017052">
    <property type="component" value="Unassembled WGS sequence"/>
</dbReference>
<organism evidence="2 3">
    <name type="scientific">Propionibacterium acidifaciens F0233</name>
    <dbReference type="NCBI Taxonomy" id="553198"/>
    <lineage>
        <taxon>Bacteria</taxon>
        <taxon>Bacillati</taxon>
        <taxon>Actinomycetota</taxon>
        <taxon>Actinomycetes</taxon>
        <taxon>Propionibacteriales</taxon>
        <taxon>Propionibacteriaceae</taxon>
        <taxon>Propionibacterium</taxon>
    </lineage>
</organism>
<sequence length="61" mass="6686">MIQPRTLRRRAVSATPLVPRCRDAPVRPPDGGPEPGSTPRHLIVESDGLNIESSLLTQEFP</sequence>
<evidence type="ECO:0000313" key="3">
    <source>
        <dbReference type="Proteomes" id="UP000017052"/>
    </source>
</evidence>
<reference evidence="2" key="1">
    <citation type="submission" date="2013-08" db="EMBL/GenBank/DDBJ databases">
        <authorList>
            <person name="Durkin A.S."/>
            <person name="Haft D.R."/>
            <person name="McCorrison J."/>
            <person name="Torralba M."/>
            <person name="Gillis M."/>
            <person name="Haft D.H."/>
            <person name="Methe B."/>
            <person name="Sutton G."/>
            <person name="Nelson K.E."/>
        </authorList>
    </citation>
    <scope>NUCLEOTIDE SEQUENCE [LARGE SCALE GENOMIC DNA]</scope>
    <source>
        <strain evidence="2">F0233</strain>
    </source>
</reference>
<feature type="compositionally biased region" description="Basic residues" evidence="1">
    <location>
        <begin position="1"/>
        <end position="11"/>
    </location>
</feature>
<accession>U2QVT1</accession>
<protein>
    <submittedName>
        <fullName evidence="2">Uncharacterized protein</fullName>
    </submittedName>
</protein>
<gene>
    <name evidence="2" type="ORF">HMPREF0682_2989</name>
</gene>
<dbReference type="AlphaFoldDB" id="U2QVT1"/>
<feature type="compositionally biased region" description="Polar residues" evidence="1">
    <location>
        <begin position="51"/>
        <end position="61"/>
    </location>
</feature>
<comment type="caution">
    <text evidence="2">The sequence shown here is derived from an EMBL/GenBank/DDBJ whole genome shotgun (WGS) entry which is preliminary data.</text>
</comment>
<dbReference type="EMBL" id="ACVN02000088">
    <property type="protein sequence ID" value="ERK60329.1"/>
    <property type="molecule type" value="Genomic_DNA"/>
</dbReference>
<feature type="region of interest" description="Disordered" evidence="1">
    <location>
        <begin position="1"/>
        <end position="61"/>
    </location>
</feature>